<evidence type="ECO:0000256" key="1">
    <source>
        <dbReference type="SAM" id="MobiDB-lite"/>
    </source>
</evidence>
<dbReference type="EMBL" id="CP163445">
    <property type="protein sequence ID" value="XDQ80957.1"/>
    <property type="molecule type" value="Genomic_DNA"/>
</dbReference>
<feature type="region of interest" description="Disordered" evidence="1">
    <location>
        <begin position="79"/>
        <end position="118"/>
    </location>
</feature>
<name>A0AB39TP40_9ACTN</name>
<reference evidence="2" key="1">
    <citation type="submission" date="2024-07" db="EMBL/GenBank/DDBJ databases">
        <authorList>
            <person name="Yu S.T."/>
        </authorList>
    </citation>
    <scope>NUCLEOTIDE SEQUENCE</scope>
    <source>
        <strain evidence="2">Y1</strain>
    </source>
</reference>
<organism evidence="2">
    <name type="scientific">Streptomyces sp. Y1</name>
    <dbReference type="NCBI Taxonomy" id="3238634"/>
    <lineage>
        <taxon>Bacteria</taxon>
        <taxon>Bacillati</taxon>
        <taxon>Actinomycetota</taxon>
        <taxon>Actinomycetes</taxon>
        <taxon>Kitasatosporales</taxon>
        <taxon>Streptomycetaceae</taxon>
        <taxon>Streptomyces</taxon>
    </lineage>
</organism>
<dbReference type="Pfam" id="PF19565">
    <property type="entry name" value="DUF6087"/>
    <property type="match status" value="1"/>
</dbReference>
<accession>A0AB39TP40</accession>
<gene>
    <name evidence="2" type="ORF">AB2U05_22085</name>
</gene>
<protein>
    <submittedName>
        <fullName evidence="2">DUF6087 family protein</fullName>
    </submittedName>
</protein>
<feature type="region of interest" description="Disordered" evidence="1">
    <location>
        <begin position="1"/>
        <end position="24"/>
    </location>
</feature>
<dbReference type="RefSeq" id="WP_369184028.1">
    <property type="nucleotide sequence ID" value="NZ_CP163445.1"/>
</dbReference>
<sequence>MREDEDESLAEWAARREQRRRPVGKLRAVRLADGQRVGAHVTPDEPRLIMRWDGYQWLPDAVVEDYAAAQRALYGVEGDGVVRSDGSTPGHPTPGLPTPGHPTPGRQDKAPGRHRKPS</sequence>
<dbReference type="AlphaFoldDB" id="A0AB39TP40"/>
<dbReference type="InterPro" id="IPR045733">
    <property type="entry name" value="DUF6087"/>
</dbReference>
<proteinExistence type="predicted"/>
<feature type="compositionally biased region" description="Pro residues" evidence="1">
    <location>
        <begin position="91"/>
        <end position="102"/>
    </location>
</feature>
<evidence type="ECO:0000313" key="2">
    <source>
        <dbReference type="EMBL" id="XDQ80957.1"/>
    </source>
</evidence>